<dbReference type="AlphaFoldDB" id="A0A017RT40"/>
<feature type="domain" description="Endonuclease GajA/Old nuclease/RecF-like AAA" evidence="1">
    <location>
        <begin position="3"/>
        <end position="157"/>
    </location>
</feature>
<dbReference type="Gene3D" id="3.40.50.300">
    <property type="entry name" value="P-loop containing nucleotide triphosphate hydrolases"/>
    <property type="match status" value="2"/>
</dbReference>
<dbReference type="Pfam" id="PF13304">
    <property type="entry name" value="AAA_21"/>
    <property type="match status" value="1"/>
</dbReference>
<accession>A0A017RT40</accession>
<sequence length="304" mass="34516">MKYIKELNIKSFRGIKELELLDLGEVNILVGKNNSGKTSILEAIGILEKPKELGNIIRIGRKREILNNQSSPYSIFKNMLNNLSKSMHIMADIKGQKLDINVTGKTVSVITEKAYSQEIEGFQGEISGTYGEEIIFKEININQMDQVFLVDKKDKIISMEYITPVDHLLQNTPNDVIKKGSKKELIQLLSIFDKDINGLEMIEENKITVPYVEHKKLGLMPLSTYGDGLKKVLLLGASIIKAERGILLIDEVETAIHIDALVDVFKWFVKACEKYKVQVFMTTHSIEVIDSILESKKIWIMKNF</sequence>
<dbReference type="PANTHER" id="PTHR43581">
    <property type="entry name" value="ATP/GTP PHOSPHATASE"/>
    <property type="match status" value="1"/>
</dbReference>
<dbReference type="GO" id="GO:0005524">
    <property type="term" value="F:ATP binding"/>
    <property type="evidence" value="ECO:0007669"/>
    <property type="project" value="InterPro"/>
</dbReference>
<dbReference type="InterPro" id="IPR051396">
    <property type="entry name" value="Bact_Antivir_Def_Nuclease"/>
</dbReference>
<dbReference type="PANTHER" id="PTHR43581:SF4">
    <property type="entry name" value="ATP_GTP PHOSPHATASE"/>
    <property type="match status" value="1"/>
</dbReference>
<evidence type="ECO:0000313" key="3">
    <source>
        <dbReference type="EMBL" id="EYE87604.1"/>
    </source>
</evidence>
<dbReference type="GO" id="GO:0016887">
    <property type="term" value="F:ATP hydrolysis activity"/>
    <property type="evidence" value="ECO:0007669"/>
    <property type="project" value="InterPro"/>
</dbReference>
<gene>
    <name evidence="3" type="ORF">Q428_12425</name>
</gene>
<comment type="caution">
    <text evidence="3">The sequence shown here is derived from an EMBL/GenBank/DDBJ whole genome shotgun (WGS) entry which is preliminary data.</text>
</comment>
<dbReference type="InterPro" id="IPR003959">
    <property type="entry name" value="ATPase_AAA_core"/>
</dbReference>
<dbReference type="STRING" id="1403537.Q428_12425"/>
<feature type="domain" description="ATPase AAA-type core" evidence="2">
    <location>
        <begin position="166"/>
        <end position="290"/>
    </location>
</feature>
<dbReference type="InterPro" id="IPR041685">
    <property type="entry name" value="AAA_GajA/Old/RecF-like"/>
</dbReference>
<dbReference type="OrthoDB" id="9801813at2"/>
<evidence type="ECO:0000259" key="2">
    <source>
        <dbReference type="Pfam" id="PF13304"/>
    </source>
</evidence>
<dbReference type="Proteomes" id="UP000019681">
    <property type="component" value="Unassembled WGS sequence"/>
</dbReference>
<dbReference type="Pfam" id="PF13175">
    <property type="entry name" value="AAA_15"/>
    <property type="match status" value="1"/>
</dbReference>
<proteinExistence type="predicted"/>
<protein>
    <submittedName>
        <fullName evidence="3">Uncharacterized protein</fullName>
    </submittedName>
</protein>
<evidence type="ECO:0000313" key="4">
    <source>
        <dbReference type="Proteomes" id="UP000019681"/>
    </source>
</evidence>
<dbReference type="SUPFAM" id="SSF52540">
    <property type="entry name" value="P-loop containing nucleoside triphosphate hydrolases"/>
    <property type="match status" value="1"/>
</dbReference>
<dbReference type="RefSeq" id="WP_035381185.1">
    <property type="nucleotide sequence ID" value="NZ_AZQP01000046.1"/>
</dbReference>
<dbReference type="EMBL" id="AZQP01000046">
    <property type="protein sequence ID" value="EYE87604.1"/>
    <property type="molecule type" value="Genomic_DNA"/>
</dbReference>
<keyword evidence="4" id="KW-1185">Reference proteome</keyword>
<reference evidence="3 4" key="1">
    <citation type="journal article" date="2014" name="Genome Announc.">
        <title>Draft Genome Sequence of Fervidicella metallireducens Strain AeBT, an Iron-Reducing Thermoanaerobe from the Great Artesian Basin.</title>
        <authorList>
            <person name="Patel B.K."/>
        </authorList>
    </citation>
    <scope>NUCLEOTIDE SEQUENCE [LARGE SCALE GENOMIC DNA]</scope>
    <source>
        <strain evidence="3 4">AeB</strain>
    </source>
</reference>
<dbReference type="InterPro" id="IPR027417">
    <property type="entry name" value="P-loop_NTPase"/>
</dbReference>
<name>A0A017RT40_9CLOT</name>
<organism evidence="3 4">
    <name type="scientific">Fervidicella metallireducens AeB</name>
    <dbReference type="NCBI Taxonomy" id="1403537"/>
    <lineage>
        <taxon>Bacteria</taxon>
        <taxon>Bacillati</taxon>
        <taxon>Bacillota</taxon>
        <taxon>Clostridia</taxon>
        <taxon>Eubacteriales</taxon>
        <taxon>Clostridiaceae</taxon>
        <taxon>Fervidicella</taxon>
    </lineage>
</organism>
<evidence type="ECO:0000259" key="1">
    <source>
        <dbReference type="Pfam" id="PF13175"/>
    </source>
</evidence>